<dbReference type="RefSeq" id="WP_309769967.1">
    <property type="nucleotide sequence ID" value="NZ_JAVIZC010000001.1"/>
</dbReference>
<reference evidence="1" key="1">
    <citation type="submission" date="2023-08" db="EMBL/GenBank/DDBJ databases">
        <title>Functional and genomic diversity of the sorghum phyllosphere microbiome.</title>
        <authorList>
            <person name="Shade A."/>
        </authorList>
    </citation>
    <scope>NUCLEOTIDE SEQUENCE</scope>
    <source>
        <strain evidence="1">SORGH_AS_0974</strain>
    </source>
</reference>
<evidence type="ECO:0000313" key="2">
    <source>
        <dbReference type="Proteomes" id="UP001255601"/>
    </source>
</evidence>
<dbReference type="InterPro" id="IPR021508">
    <property type="entry name" value="Gp17-like"/>
</dbReference>
<evidence type="ECO:0008006" key="3">
    <source>
        <dbReference type="Google" id="ProtNLM"/>
    </source>
</evidence>
<dbReference type="AlphaFoldDB" id="A0AAJ2EQB0"/>
<dbReference type="InterPro" id="IPR053745">
    <property type="entry name" value="Viral_Tail_Comp_sf"/>
</dbReference>
<proteinExistence type="predicted"/>
<name>A0AAJ2EQB0_9HYPH</name>
<accession>A0AAJ2EQB0</accession>
<dbReference type="Proteomes" id="UP001255601">
    <property type="component" value="Unassembled WGS sequence"/>
</dbReference>
<dbReference type="Pfam" id="PF11367">
    <property type="entry name" value="Tail_completion_gp17"/>
    <property type="match status" value="1"/>
</dbReference>
<dbReference type="EMBL" id="JAVIZC010000001">
    <property type="protein sequence ID" value="MDR6101020.1"/>
    <property type="molecule type" value="Genomic_DNA"/>
</dbReference>
<evidence type="ECO:0000313" key="1">
    <source>
        <dbReference type="EMBL" id="MDR6101020.1"/>
    </source>
</evidence>
<sequence>MSVDFAIQIALRARFIATPDITQHVPADFIVDRSSLPPLDPSIVLGEAQIVDEGDSVKRDRVRVYSTVHIWKREESLMTVRQVGWGIRSALRRGPLDLGPGFQCADCFVSSQRNLRDPDGMTAHAVVTIETLVKVLA</sequence>
<comment type="caution">
    <text evidence="1">The sequence shown here is derived from an EMBL/GenBank/DDBJ whole genome shotgun (WGS) entry which is preliminary data.</text>
</comment>
<organism evidence="1 2">
    <name type="scientific">Agrobacterium larrymoorei</name>
    <dbReference type="NCBI Taxonomy" id="160699"/>
    <lineage>
        <taxon>Bacteria</taxon>
        <taxon>Pseudomonadati</taxon>
        <taxon>Pseudomonadota</taxon>
        <taxon>Alphaproteobacteria</taxon>
        <taxon>Hyphomicrobiales</taxon>
        <taxon>Rhizobiaceae</taxon>
        <taxon>Rhizobium/Agrobacterium group</taxon>
        <taxon>Agrobacterium</taxon>
    </lineage>
</organism>
<gene>
    <name evidence="1" type="ORF">QE369_001198</name>
</gene>
<protein>
    <recommendedName>
        <fullName evidence="3">DUF3168 domain-containing protein</fullName>
    </recommendedName>
</protein>
<dbReference type="Gene3D" id="3.30.2000.30">
    <property type="match status" value="1"/>
</dbReference>